<sequence>MMKRTLLATMIIACMALPAGAASLSKTYSYFSIGGNTLDEIEADLARRGPHVSASNKRHPGATQMEFTTRLSYKQTTNYCKIVQAHVTVKAKLILPRWRRSRKAEQDVRLIWDTLSADIKRHEESHVVIAKNYAREMEQALKAMDRQKSCRTAADKAKEVTAKILARHDRAQMEFDRVEGKNFESRIMRLLKYRLEQIDAGRLPR</sequence>
<proteinExistence type="predicted"/>
<evidence type="ECO:0000256" key="1">
    <source>
        <dbReference type="SAM" id="SignalP"/>
    </source>
</evidence>
<name>A0A432V735_9HYPH</name>
<dbReference type="Proteomes" id="UP000281647">
    <property type="component" value="Unassembled WGS sequence"/>
</dbReference>
<gene>
    <name evidence="2" type="ORF">EET67_10160</name>
</gene>
<dbReference type="PIRSF" id="PIRSF010521">
    <property type="entry name" value="DUF922_bac"/>
    <property type="match status" value="1"/>
</dbReference>
<evidence type="ECO:0000313" key="3">
    <source>
        <dbReference type="Proteomes" id="UP000281647"/>
    </source>
</evidence>
<feature type="signal peptide" evidence="1">
    <location>
        <begin position="1"/>
        <end position="21"/>
    </location>
</feature>
<keyword evidence="3" id="KW-1185">Reference proteome</keyword>
<dbReference type="InterPro" id="IPR010321">
    <property type="entry name" value="DUF922"/>
</dbReference>
<dbReference type="Pfam" id="PF06037">
    <property type="entry name" value="DUF922"/>
    <property type="match status" value="1"/>
</dbReference>
<keyword evidence="1" id="KW-0732">Signal</keyword>
<protein>
    <submittedName>
        <fullName evidence="2">DUF922 domain-containing protein</fullName>
    </submittedName>
</protein>
<organism evidence="2 3">
    <name type="scientific">Borborobacter arsenicus</name>
    <dbReference type="NCBI Taxonomy" id="1851146"/>
    <lineage>
        <taxon>Bacteria</taxon>
        <taxon>Pseudomonadati</taxon>
        <taxon>Pseudomonadota</taxon>
        <taxon>Alphaproteobacteria</taxon>
        <taxon>Hyphomicrobiales</taxon>
        <taxon>Phyllobacteriaceae</taxon>
        <taxon>Borborobacter</taxon>
    </lineage>
</organism>
<comment type="caution">
    <text evidence="2">The sequence shown here is derived from an EMBL/GenBank/DDBJ whole genome shotgun (WGS) entry which is preliminary data.</text>
</comment>
<dbReference type="RefSeq" id="WP_128626839.1">
    <property type="nucleotide sequence ID" value="NZ_RKST01000008.1"/>
</dbReference>
<dbReference type="EMBL" id="RKST01000008">
    <property type="protein sequence ID" value="RUM97967.1"/>
    <property type="molecule type" value="Genomic_DNA"/>
</dbReference>
<accession>A0A432V735</accession>
<evidence type="ECO:0000313" key="2">
    <source>
        <dbReference type="EMBL" id="RUM97967.1"/>
    </source>
</evidence>
<reference evidence="2 3" key="1">
    <citation type="submission" date="2018-11" db="EMBL/GenBank/DDBJ databases">
        <title>Pseudaminobacter arsenicus sp. nov., an arsenic-resistant bacterium isolated from arsenic-rich aquifers.</title>
        <authorList>
            <person name="Mu Y."/>
        </authorList>
    </citation>
    <scope>NUCLEOTIDE SEQUENCE [LARGE SCALE GENOMIC DNA]</scope>
    <source>
        <strain evidence="2 3">CB3</strain>
    </source>
</reference>
<feature type="chain" id="PRO_5019228851" evidence="1">
    <location>
        <begin position="22"/>
        <end position="205"/>
    </location>
</feature>
<dbReference type="OrthoDB" id="7888967at2"/>
<dbReference type="AlphaFoldDB" id="A0A432V735"/>